<dbReference type="NCBIfam" id="TIGR01845">
    <property type="entry name" value="outer_NodT"/>
    <property type="match status" value="1"/>
</dbReference>
<evidence type="ECO:0000256" key="7">
    <source>
        <dbReference type="ARBA" id="ARBA00023288"/>
    </source>
</evidence>
<keyword evidence="8" id="KW-0732">Signal</keyword>
<feature type="chain" id="PRO_5011331876" evidence="8">
    <location>
        <begin position="33"/>
        <end position="481"/>
    </location>
</feature>
<evidence type="ECO:0000256" key="2">
    <source>
        <dbReference type="ARBA" id="ARBA00007613"/>
    </source>
</evidence>
<dbReference type="PANTHER" id="PTHR30203">
    <property type="entry name" value="OUTER MEMBRANE CATION EFFLUX PROTEIN"/>
    <property type="match status" value="1"/>
</dbReference>
<dbReference type="RefSeq" id="WP_084303336.1">
    <property type="nucleotide sequence ID" value="NZ_FNDG01000002.1"/>
</dbReference>
<name>A0A1G7Z297_9GAMM</name>
<dbReference type="Pfam" id="PF02321">
    <property type="entry name" value="OEP"/>
    <property type="match status" value="2"/>
</dbReference>
<dbReference type="EMBL" id="FNDG01000002">
    <property type="protein sequence ID" value="SDH02747.1"/>
    <property type="molecule type" value="Genomic_DNA"/>
</dbReference>
<evidence type="ECO:0000313" key="9">
    <source>
        <dbReference type="EMBL" id="SDH02747.1"/>
    </source>
</evidence>
<dbReference type="InterPro" id="IPR010131">
    <property type="entry name" value="MdtP/NodT-like"/>
</dbReference>
<dbReference type="PANTHER" id="PTHR30203:SF32">
    <property type="entry name" value="CATION EFFLUX SYSTEM PROTEIN CUSC"/>
    <property type="match status" value="1"/>
</dbReference>
<dbReference type="Proteomes" id="UP000198606">
    <property type="component" value="Unassembled WGS sequence"/>
</dbReference>
<evidence type="ECO:0000256" key="3">
    <source>
        <dbReference type="ARBA" id="ARBA00022452"/>
    </source>
</evidence>
<dbReference type="SUPFAM" id="SSF56954">
    <property type="entry name" value="Outer membrane efflux proteins (OEP)"/>
    <property type="match status" value="1"/>
</dbReference>
<gene>
    <name evidence="9" type="ORF">SAMN05216588_102171</name>
</gene>
<keyword evidence="6" id="KW-0998">Cell outer membrane</keyword>
<accession>A0A1G7Z297</accession>
<keyword evidence="4 8" id="KW-0812">Transmembrane</keyword>
<keyword evidence="7 8" id="KW-0449">Lipoprotein</keyword>
<evidence type="ECO:0000313" key="10">
    <source>
        <dbReference type="Proteomes" id="UP000198606"/>
    </source>
</evidence>
<keyword evidence="5 8" id="KW-0564">Palmitate</keyword>
<evidence type="ECO:0000256" key="6">
    <source>
        <dbReference type="ARBA" id="ARBA00023237"/>
    </source>
</evidence>
<evidence type="ECO:0000256" key="8">
    <source>
        <dbReference type="RuleBase" id="RU362097"/>
    </source>
</evidence>
<dbReference type="AlphaFoldDB" id="A0A1G7Z297"/>
<dbReference type="Gene3D" id="1.20.1600.10">
    <property type="entry name" value="Outer membrane efflux proteins (OEP)"/>
    <property type="match status" value="1"/>
</dbReference>
<reference evidence="9 10" key="1">
    <citation type="submission" date="2016-10" db="EMBL/GenBank/DDBJ databases">
        <authorList>
            <person name="de Groot N.N."/>
        </authorList>
    </citation>
    <scope>NUCLEOTIDE SEQUENCE [LARGE SCALE GENOMIC DNA]</scope>
    <source>
        <strain evidence="9 10">LMG 18387</strain>
    </source>
</reference>
<dbReference type="STRING" id="29435.SAMN05216588_102171"/>
<feature type="signal peptide" evidence="8">
    <location>
        <begin position="1"/>
        <end position="32"/>
    </location>
</feature>
<protein>
    <submittedName>
        <fullName evidence="9">Outer membrane protein, multidrug efflux system</fullName>
    </submittedName>
</protein>
<evidence type="ECO:0000256" key="5">
    <source>
        <dbReference type="ARBA" id="ARBA00023139"/>
    </source>
</evidence>
<sequence length="481" mass="50833">MTRPSVTRRSPRPVRLALAVLCAAALAGCASMAPSYVQPAAPVPVQFRDALSAGAGGVPVAELDWRQVFLDERLRQVIAQALQSNRDLRVALLNIEKARAQYRIQSADLLPSVDATLSRTAARSSAAASSSGVAAVSRSASATVGFSSWELDLFGRIRSLQDEAAQTFLATAETQRNTRMSLLAEVASDWLSVGAYRQRVALAQQTLESQRRTLQLTELLHGEGAASGVDLASIQGSVESARADVATYATALEQARHALELVVGAPVPDSLLPDTDDAEAAVVLAPLPADLSSKVLLQRPDVLSAEYVLKAANADIGAARAAFFPTISLTTTVGVGSSALSNLFDAGTRTWSFIPTVSVPIFHAGALQASLDAAELSADVAVAQYEKAIQTAFGEVADVLAERARLDERLDAQRALVVASRRGYTLADARYRNGVDSSLQALTAQRTLYSAQQDLITLRLSEASNRVTLYKVFGGGADASE</sequence>
<keyword evidence="8" id="KW-0472">Membrane</keyword>
<evidence type="ECO:0000256" key="1">
    <source>
        <dbReference type="ARBA" id="ARBA00004459"/>
    </source>
</evidence>
<dbReference type="InterPro" id="IPR003423">
    <property type="entry name" value="OMP_efflux"/>
</dbReference>
<dbReference type="GO" id="GO:0015562">
    <property type="term" value="F:efflux transmembrane transporter activity"/>
    <property type="evidence" value="ECO:0007669"/>
    <property type="project" value="InterPro"/>
</dbReference>
<comment type="similarity">
    <text evidence="2 8">Belongs to the outer membrane factor (OMF) (TC 1.B.17) family.</text>
</comment>
<dbReference type="Gene3D" id="2.20.200.10">
    <property type="entry name" value="Outer membrane efflux proteins (OEP)"/>
    <property type="match status" value="1"/>
</dbReference>
<keyword evidence="3 8" id="KW-1134">Transmembrane beta strand</keyword>
<proteinExistence type="inferred from homology"/>
<comment type="subcellular location">
    <subcellularLocation>
        <location evidence="1 8">Cell outer membrane</location>
        <topology evidence="1 8">Lipid-anchor</topology>
    </subcellularLocation>
</comment>
<dbReference type="GO" id="GO:0009279">
    <property type="term" value="C:cell outer membrane"/>
    <property type="evidence" value="ECO:0007669"/>
    <property type="project" value="UniProtKB-SubCell"/>
</dbReference>
<organism evidence="9 10">
    <name type="scientific">Phytopseudomonas flavescens</name>
    <dbReference type="NCBI Taxonomy" id="29435"/>
    <lineage>
        <taxon>Bacteria</taxon>
        <taxon>Pseudomonadati</taxon>
        <taxon>Pseudomonadota</taxon>
        <taxon>Gammaproteobacteria</taxon>
        <taxon>Pseudomonadales</taxon>
        <taxon>Pseudomonadaceae</taxon>
        <taxon>Phytopseudomonas</taxon>
    </lineage>
</organism>
<dbReference type="PROSITE" id="PS51257">
    <property type="entry name" value="PROKAR_LIPOPROTEIN"/>
    <property type="match status" value="1"/>
</dbReference>
<evidence type="ECO:0000256" key="4">
    <source>
        <dbReference type="ARBA" id="ARBA00022692"/>
    </source>
</evidence>